<dbReference type="Gene3D" id="3.40.50.2000">
    <property type="entry name" value="Glycogen Phosphorylase B"/>
    <property type="match status" value="2"/>
</dbReference>
<evidence type="ECO:0000256" key="1">
    <source>
        <dbReference type="ARBA" id="ARBA00022679"/>
    </source>
</evidence>
<dbReference type="CDD" id="cd03794">
    <property type="entry name" value="GT4_WbuB-like"/>
    <property type="match status" value="1"/>
</dbReference>
<dbReference type="PANTHER" id="PTHR46401">
    <property type="entry name" value="GLYCOSYLTRANSFERASE WBBK-RELATED"/>
    <property type="match status" value="1"/>
</dbReference>
<dbReference type="Proteomes" id="UP001519308">
    <property type="component" value="Unassembled WGS sequence"/>
</dbReference>
<organism evidence="3 4">
    <name type="scientific">Clostridium punense</name>
    <dbReference type="NCBI Taxonomy" id="1054297"/>
    <lineage>
        <taxon>Bacteria</taxon>
        <taxon>Bacillati</taxon>
        <taxon>Bacillota</taxon>
        <taxon>Clostridia</taxon>
        <taxon>Eubacteriales</taxon>
        <taxon>Clostridiaceae</taxon>
        <taxon>Clostridium</taxon>
    </lineage>
</organism>
<feature type="domain" description="Glycosyl transferase family 1" evidence="2">
    <location>
        <begin position="229"/>
        <end position="382"/>
    </location>
</feature>
<dbReference type="InterPro" id="IPR001296">
    <property type="entry name" value="Glyco_trans_1"/>
</dbReference>
<dbReference type="PANTHER" id="PTHR46401:SF2">
    <property type="entry name" value="GLYCOSYLTRANSFERASE WBBK-RELATED"/>
    <property type="match status" value="1"/>
</dbReference>
<comment type="caution">
    <text evidence="3">The sequence shown here is derived from an EMBL/GenBank/DDBJ whole genome shotgun (WGS) entry which is preliminary data.</text>
</comment>
<keyword evidence="1" id="KW-0808">Transferase</keyword>
<accession>A0ABS4K074</accession>
<proteinExistence type="predicted"/>
<name>A0ABS4K074_9CLOT</name>
<reference evidence="3 4" key="1">
    <citation type="submission" date="2021-03" db="EMBL/GenBank/DDBJ databases">
        <title>Genomic Encyclopedia of Type Strains, Phase IV (KMG-IV): sequencing the most valuable type-strain genomes for metagenomic binning, comparative biology and taxonomic classification.</title>
        <authorList>
            <person name="Goeker M."/>
        </authorList>
    </citation>
    <scope>NUCLEOTIDE SEQUENCE [LARGE SCALE GENOMIC DNA]</scope>
    <source>
        <strain evidence="3 4">DSM 28650</strain>
    </source>
</reference>
<evidence type="ECO:0000313" key="4">
    <source>
        <dbReference type="Proteomes" id="UP001519308"/>
    </source>
</evidence>
<evidence type="ECO:0000313" key="3">
    <source>
        <dbReference type="EMBL" id="MBP2021188.1"/>
    </source>
</evidence>
<dbReference type="SUPFAM" id="SSF53756">
    <property type="entry name" value="UDP-Glycosyltransferase/glycogen phosphorylase"/>
    <property type="match status" value="1"/>
</dbReference>
<evidence type="ECO:0000259" key="2">
    <source>
        <dbReference type="Pfam" id="PF00534"/>
    </source>
</evidence>
<dbReference type="Pfam" id="PF00534">
    <property type="entry name" value="Glycos_transf_1"/>
    <property type="match status" value="1"/>
</dbReference>
<dbReference type="RefSeq" id="WP_021281303.1">
    <property type="nucleotide sequence ID" value="NZ_JAGGLL010000005.1"/>
</dbReference>
<sequence length="413" mass="47123">MKKILFIANYYYPDVASLGQLMTEICEALKEKYDITVIAAVPNYSEDINLDKSLLDKKYYQEEIAGIKVFRVIVPNVNKRSKLSRVNYIKKYYCNAKAAIKHIKDYDVIFTVSQPPILGGLLGRYAKKINPKAKLIYNIQDFNPEQIEAIGYSKVKPLISSLRKMDNLTLRDSDCILVVGNDQVETVKKRGEEFLSKVTVINNWIDESQIFPLSMEDEEVVAFKHKYNLANKFIVMYSGNLGLFYDLENLIKAAHHFKHNKDLIFVFAGEGAVKKDLEQYKEVNELSNILFLPYQPKDKLNISLNIADVHLVVNAKGIKGVSVPSKLYGVLAVGKPIIGVLESNSEARNIITKSDSGKCVNPEDYSGFYKLLEEFYNNRETIGAMGCRGRVYLEENLTKRISMEKYDKLFKEL</sequence>
<gene>
    <name evidence="3" type="ORF">J2Z44_000975</name>
</gene>
<dbReference type="EMBL" id="JAGGLL010000005">
    <property type="protein sequence ID" value="MBP2021188.1"/>
    <property type="molecule type" value="Genomic_DNA"/>
</dbReference>
<protein>
    <submittedName>
        <fullName evidence="3">Glycosyltransferase involved in cell wall biosynthesis</fullName>
    </submittedName>
</protein>
<keyword evidence="4" id="KW-1185">Reference proteome</keyword>